<sequence length="435" mass="48557">MPSEQDRNDQDRRPPPVSAPGLTSRANADGSRRYYWRAPKRDVAAGYLPALCPVAGDDATDVGRAAIAHEAQRLQTDALRWRDAQQNPAPFDGTLAGLVRRYQTDEESPYRAVKWNTRRLYDHDCGRLVKGMGARRLESVKRADIHRWHAAALAPKPLPPKPGEEPDIPPVFGPPRVRSAHGLMKMLRVVVAYGVSIDAPHCERLDLVLSKMRFQTPRVRKDRPTYDQAVAIIAKAHELGAHSIAFAQALQFDGMFRQSNVVGLWRPLDRSEEPNGRLLQNGRVWEDGLCWRHIGEDGVIRFETTKRGRGVEIDLGLCPLAQAEIDRVPAERRMGPLIVDERTGRPYVEHAFGKLWRKVADAAGVPRAVWNRDSRSGGITEGRLAGADFADLAKQAAHSDPNFTARVYDRDQLEAARKVARLRAAMREANAKNGS</sequence>
<evidence type="ECO:0000256" key="2">
    <source>
        <dbReference type="SAM" id="MobiDB-lite"/>
    </source>
</evidence>
<organism evidence="3 4">
    <name type="scientific">Hansschlegelia zhihuaiae</name>
    <dbReference type="NCBI Taxonomy" id="405005"/>
    <lineage>
        <taxon>Bacteria</taxon>
        <taxon>Pseudomonadati</taxon>
        <taxon>Pseudomonadota</taxon>
        <taxon>Alphaproteobacteria</taxon>
        <taxon>Hyphomicrobiales</taxon>
        <taxon>Methylopilaceae</taxon>
        <taxon>Hansschlegelia</taxon>
    </lineage>
</organism>
<dbReference type="GO" id="GO:0015074">
    <property type="term" value="P:DNA integration"/>
    <property type="evidence" value="ECO:0007669"/>
    <property type="project" value="InterPro"/>
</dbReference>
<dbReference type="Proteomes" id="UP000289708">
    <property type="component" value="Unassembled WGS sequence"/>
</dbReference>
<dbReference type="AlphaFoldDB" id="A0A4Q0MFK4"/>
<dbReference type="SUPFAM" id="SSF56349">
    <property type="entry name" value="DNA breaking-rejoining enzymes"/>
    <property type="match status" value="1"/>
</dbReference>
<name>A0A4Q0MFK4_9HYPH</name>
<feature type="region of interest" description="Disordered" evidence="2">
    <location>
        <begin position="1"/>
        <end position="28"/>
    </location>
</feature>
<gene>
    <name evidence="3" type="ORF">EK403_14790</name>
</gene>
<dbReference type="GO" id="GO:0003677">
    <property type="term" value="F:DNA binding"/>
    <property type="evidence" value="ECO:0007669"/>
    <property type="project" value="InterPro"/>
</dbReference>
<dbReference type="GO" id="GO:0006310">
    <property type="term" value="P:DNA recombination"/>
    <property type="evidence" value="ECO:0007669"/>
    <property type="project" value="UniProtKB-KW"/>
</dbReference>
<dbReference type="Gene3D" id="1.10.443.10">
    <property type="entry name" value="Intergrase catalytic core"/>
    <property type="match status" value="1"/>
</dbReference>
<keyword evidence="1" id="KW-0233">DNA recombination</keyword>
<evidence type="ECO:0008006" key="5">
    <source>
        <dbReference type="Google" id="ProtNLM"/>
    </source>
</evidence>
<dbReference type="EMBL" id="RYFI01000014">
    <property type="protein sequence ID" value="RXF72075.1"/>
    <property type="molecule type" value="Genomic_DNA"/>
</dbReference>
<dbReference type="InterPro" id="IPR011010">
    <property type="entry name" value="DNA_brk_join_enz"/>
</dbReference>
<reference evidence="3 4" key="1">
    <citation type="submission" date="2018-12" db="EMBL/GenBank/DDBJ databases">
        <title>bacterium Hansschlegelia zhihuaiae S113.</title>
        <authorList>
            <person name="He J."/>
        </authorList>
    </citation>
    <scope>NUCLEOTIDE SEQUENCE [LARGE SCALE GENOMIC DNA]</scope>
    <source>
        <strain evidence="3 4">S 113</strain>
    </source>
</reference>
<comment type="caution">
    <text evidence="3">The sequence shown here is derived from an EMBL/GenBank/DDBJ whole genome shotgun (WGS) entry which is preliminary data.</text>
</comment>
<keyword evidence="4" id="KW-1185">Reference proteome</keyword>
<proteinExistence type="predicted"/>
<evidence type="ECO:0000256" key="1">
    <source>
        <dbReference type="ARBA" id="ARBA00023172"/>
    </source>
</evidence>
<dbReference type="InterPro" id="IPR013762">
    <property type="entry name" value="Integrase-like_cat_sf"/>
</dbReference>
<protein>
    <recommendedName>
        <fullName evidence="5">Integrase</fullName>
    </recommendedName>
</protein>
<dbReference type="RefSeq" id="WP_128778242.1">
    <property type="nucleotide sequence ID" value="NZ_RYFI01000014.1"/>
</dbReference>
<dbReference type="OrthoDB" id="7800649at2"/>
<evidence type="ECO:0000313" key="3">
    <source>
        <dbReference type="EMBL" id="RXF72075.1"/>
    </source>
</evidence>
<accession>A0A4Q0MFK4</accession>
<evidence type="ECO:0000313" key="4">
    <source>
        <dbReference type="Proteomes" id="UP000289708"/>
    </source>
</evidence>
<feature type="compositionally biased region" description="Basic and acidic residues" evidence="2">
    <location>
        <begin position="1"/>
        <end position="14"/>
    </location>
</feature>